<evidence type="ECO:0000313" key="16">
    <source>
        <dbReference type="Ensembl" id="ENSEBUP00000012640.1"/>
    </source>
</evidence>
<comment type="function">
    <text evidence="11">Involved in pre-mRNA splicing as component of the U5 snRNP complex that is involved in spliceosome assembly.</text>
</comment>
<evidence type="ECO:0000256" key="8">
    <source>
        <dbReference type="ARBA" id="ARBA00022990"/>
    </source>
</evidence>
<dbReference type="CDD" id="cd00072">
    <property type="entry name" value="GYF"/>
    <property type="match status" value="1"/>
</dbReference>
<dbReference type="GO" id="GO:0005682">
    <property type="term" value="C:U5 snRNP"/>
    <property type="evidence" value="ECO:0007669"/>
    <property type="project" value="InterPro"/>
</dbReference>
<comment type="subunit">
    <text evidence="12">Component of the U5 snRNP complex composed of the U5 snRNA and at least PRPF6, PRPF8, SNRNP200, EFTUD2, SNRNP40, DDX23, TXNL4A and CD2BP2. Interacts directly with TXNL4A and PRPF6. Interacts (via GYF domain) with CD2 (via Pro-rich sequence in the cytoplasmic domain). Interacts with PQBP1.</text>
</comment>
<dbReference type="SUPFAM" id="SSF55277">
    <property type="entry name" value="GYF domain"/>
    <property type="match status" value="1"/>
</dbReference>
<evidence type="ECO:0000256" key="2">
    <source>
        <dbReference type="ARBA" id="ARBA00004496"/>
    </source>
</evidence>
<protein>
    <recommendedName>
        <fullName evidence="13">CD2 antigen cytoplasmic tail-binding protein 2</fullName>
    </recommendedName>
</protein>
<evidence type="ECO:0000256" key="12">
    <source>
        <dbReference type="ARBA" id="ARBA00064937"/>
    </source>
</evidence>
<evidence type="ECO:0000256" key="11">
    <source>
        <dbReference type="ARBA" id="ARBA00056564"/>
    </source>
</evidence>
<keyword evidence="8" id="KW-0007">Acetylation</keyword>
<feature type="domain" description="GYF" evidence="15">
    <location>
        <begin position="325"/>
        <end position="383"/>
    </location>
</feature>
<evidence type="ECO:0000256" key="10">
    <source>
        <dbReference type="ARBA" id="ARBA00023242"/>
    </source>
</evidence>
<dbReference type="Proteomes" id="UP000694388">
    <property type="component" value="Unplaced"/>
</dbReference>
<dbReference type="FunFam" id="3.30.1490.40:FF:000002">
    <property type="entry name" value="CD2 antigen cytoplasmic tail-binding protein 2"/>
    <property type="match status" value="1"/>
</dbReference>
<keyword evidence="6" id="KW-0507">mRNA processing</keyword>
<accession>A0A8C4QAU2</accession>
<feature type="compositionally biased region" description="Basic and acidic residues" evidence="14">
    <location>
        <begin position="7"/>
        <end position="16"/>
    </location>
</feature>
<proteinExistence type="predicted"/>
<evidence type="ECO:0000256" key="9">
    <source>
        <dbReference type="ARBA" id="ARBA00023187"/>
    </source>
</evidence>
<evidence type="ECO:0000256" key="5">
    <source>
        <dbReference type="ARBA" id="ARBA00022553"/>
    </source>
</evidence>
<evidence type="ECO:0000313" key="17">
    <source>
        <dbReference type="Proteomes" id="UP000694388"/>
    </source>
</evidence>
<feature type="region of interest" description="Disordered" evidence="14">
    <location>
        <begin position="187"/>
        <end position="242"/>
    </location>
</feature>
<evidence type="ECO:0000256" key="1">
    <source>
        <dbReference type="ARBA" id="ARBA00004123"/>
    </source>
</evidence>
<keyword evidence="3" id="KW-0963">Cytoplasm</keyword>
<keyword evidence="7" id="KW-0832">Ubl conjugation</keyword>
<dbReference type="SMART" id="SM00444">
    <property type="entry name" value="GYF"/>
    <property type="match status" value="1"/>
</dbReference>
<feature type="region of interest" description="Disordered" evidence="14">
    <location>
        <begin position="1"/>
        <end position="76"/>
    </location>
</feature>
<feature type="compositionally biased region" description="Basic and acidic residues" evidence="14">
    <location>
        <begin position="231"/>
        <end position="242"/>
    </location>
</feature>
<dbReference type="AlphaFoldDB" id="A0A8C4QAU2"/>
<dbReference type="GO" id="GO:0005737">
    <property type="term" value="C:cytoplasm"/>
    <property type="evidence" value="ECO:0007669"/>
    <property type="project" value="UniProtKB-SubCell"/>
</dbReference>
<keyword evidence="9" id="KW-0508">mRNA splicing</keyword>
<sequence>MLKRKVRFEAQLKQDEEQNEEKAEEELDLQLKRDGSKRAVTGAGSRFKAKHSLDSDEEEEDDEEGEMRGGRTSSNYSILNIDDIEGQENETLTSEGGVPITPFNLKEEMDEGHFDCEGNYFAKKESLIRDNWLDNINWMNVKERPVPAEDGWNSDDEQIEVDEQRILSAILSHLKPGESVARAIQRLGGVKPRGHEKKKMKQNKIVDESTPEEDSTDPKRRRIQQEEQDTPSEKSKEEKEKEQLLELTGLANELIQAGYYEIYQDTQEKISHRLRVLGASERNRNTEKGPSVQAVDTLDMFAEGDEKMSTEVKKKRERPELQSEEVQWEFKWENTASAEIYGPFSSEQMQEWVQEGYFKDGIYCRKTGQPDAPFYTSRRIDFELYSG</sequence>
<dbReference type="OMA" id="GENTNFY"/>
<feature type="compositionally biased region" description="Acidic residues" evidence="14">
    <location>
        <begin position="55"/>
        <end position="65"/>
    </location>
</feature>
<evidence type="ECO:0000256" key="7">
    <source>
        <dbReference type="ARBA" id="ARBA00022843"/>
    </source>
</evidence>
<comment type="subcellular location">
    <subcellularLocation>
        <location evidence="2">Cytoplasm</location>
    </subcellularLocation>
    <subcellularLocation>
        <location evidence="1">Nucleus</location>
    </subcellularLocation>
</comment>
<name>A0A8C4QAU2_EPTBU</name>
<dbReference type="PANTHER" id="PTHR13138:SF3">
    <property type="entry name" value="CD2 ANTIGEN CYTOPLASMIC TAIL-BINDING PROTEIN 2"/>
    <property type="match status" value="1"/>
</dbReference>
<keyword evidence="10" id="KW-0539">Nucleus</keyword>
<reference evidence="16" key="2">
    <citation type="submission" date="2025-09" db="UniProtKB">
        <authorList>
            <consortium name="Ensembl"/>
        </authorList>
    </citation>
    <scope>IDENTIFICATION</scope>
</reference>
<dbReference type="GO" id="GO:0008380">
    <property type="term" value="P:RNA splicing"/>
    <property type="evidence" value="ECO:0007669"/>
    <property type="project" value="UniProtKB-KW"/>
</dbReference>
<keyword evidence="5" id="KW-0597">Phosphoprotein</keyword>
<evidence type="ECO:0000256" key="6">
    <source>
        <dbReference type="ARBA" id="ARBA00022664"/>
    </source>
</evidence>
<evidence type="ECO:0000259" key="15">
    <source>
        <dbReference type="PROSITE" id="PS50829"/>
    </source>
</evidence>
<dbReference type="InterPro" id="IPR003169">
    <property type="entry name" value="GYF"/>
</dbReference>
<dbReference type="InterPro" id="IPR035445">
    <property type="entry name" value="GYF-like_dom_sf"/>
</dbReference>
<reference evidence="16" key="1">
    <citation type="submission" date="2025-08" db="UniProtKB">
        <authorList>
            <consortium name="Ensembl"/>
        </authorList>
    </citation>
    <scope>IDENTIFICATION</scope>
</reference>
<feature type="compositionally biased region" description="Basic residues" evidence="14">
    <location>
        <begin position="192"/>
        <end position="202"/>
    </location>
</feature>
<evidence type="ECO:0000256" key="13">
    <source>
        <dbReference type="ARBA" id="ARBA00070924"/>
    </source>
</evidence>
<feature type="compositionally biased region" description="Acidic residues" evidence="14">
    <location>
        <begin position="17"/>
        <end position="28"/>
    </location>
</feature>
<evidence type="ECO:0000256" key="3">
    <source>
        <dbReference type="ARBA" id="ARBA00022490"/>
    </source>
</evidence>
<dbReference type="PROSITE" id="PS50829">
    <property type="entry name" value="GYF"/>
    <property type="match status" value="1"/>
</dbReference>
<keyword evidence="17" id="KW-1185">Reference proteome</keyword>
<keyword evidence="4" id="KW-1017">Isopeptide bond</keyword>
<dbReference type="Gene3D" id="3.30.1490.40">
    <property type="match status" value="1"/>
</dbReference>
<organism evidence="16 17">
    <name type="scientific">Eptatretus burgeri</name>
    <name type="common">Inshore hagfish</name>
    <dbReference type="NCBI Taxonomy" id="7764"/>
    <lineage>
        <taxon>Eukaryota</taxon>
        <taxon>Metazoa</taxon>
        <taxon>Chordata</taxon>
        <taxon>Craniata</taxon>
        <taxon>Vertebrata</taxon>
        <taxon>Cyclostomata</taxon>
        <taxon>Myxini</taxon>
        <taxon>Myxiniformes</taxon>
        <taxon>Myxinidae</taxon>
        <taxon>Eptatretinae</taxon>
        <taxon>Eptatretus</taxon>
    </lineage>
</organism>
<dbReference type="PANTHER" id="PTHR13138">
    <property type="entry name" value="PROTEIN LIN1"/>
    <property type="match status" value="1"/>
</dbReference>
<dbReference type="GO" id="GO:0006397">
    <property type="term" value="P:mRNA processing"/>
    <property type="evidence" value="ECO:0007669"/>
    <property type="project" value="UniProtKB-KW"/>
</dbReference>
<dbReference type="Pfam" id="PF02213">
    <property type="entry name" value="GYF"/>
    <property type="match status" value="1"/>
</dbReference>
<evidence type="ECO:0000256" key="4">
    <source>
        <dbReference type="ARBA" id="ARBA00022499"/>
    </source>
</evidence>
<dbReference type="Ensembl" id="ENSEBUT00000013216.1">
    <property type="protein sequence ID" value="ENSEBUP00000012640.1"/>
    <property type="gene ID" value="ENSEBUG00000008032.1"/>
</dbReference>
<evidence type="ECO:0000256" key="14">
    <source>
        <dbReference type="SAM" id="MobiDB-lite"/>
    </source>
</evidence>
<dbReference type="GeneTree" id="ENSGT00390000012483"/>
<dbReference type="InterPro" id="IPR039905">
    <property type="entry name" value="CD2BP2/Lin1"/>
</dbReference>